<keyword evidence="1" id="KW-0547">Nucleotide-binding</keyword>
<dbReference type="Gene3D" id="3.40.50.300">
    <property type="entry name" value="P-loop containing nucleotide triphosphate hydrolases"/>
    <property type="match status" value="1"/>
</dbReference>
<dbReference type="Pfam" id="PF18395">
    <property type="entry name" value="Cas3_C"/>
    <property type="match status" value="1"/>
</dbReference>
<evidence type="ECO:0000256" key="5">
    <source>
        <dbReference type="ARBA" id="ARBA00023118"/>
    </source>
</evidence>
<dbReference type="Proteomes" id="UP000004221">
    <property type="component" value="Unassembled WGS sequence"/>
</dbReference>
<dbReference type="GO" id="GO:0051607">
    <property type="term" value="P:defense response to virus"/>
    <property type="evidence" value="ECO:0007669"/>
    <property type="project" value="UniProtKB-KW"/>
</dbReference>
<name>I4EM33_9BACT</name>
<dbReference type="GO" id="GO:0004386">
    <property type="term" value="F:helicase activity"/>
    <property type="evidence" value="ECO:0007669"/>
    <property type="project" value="UniProtKB-KW"/>
</dbReference>
<dbReference type="InterPro" id="IPR041372">
    <property type="entry name" value="Cas3_C"/>
</dbReference>
<dbReference type="GO" id="GO:0016787">
    <property type="term" value="F:hydrolase activity"/>
    <property type="evidence" value="ECO:0007669"/>
    <property type="project" value="UniProtKB-KW"/>
</dbReference>
<keyword evidence="4" id="KW-0067">ATP-binding</keyword>
<organism evidence="8 9">
    <name type="scientific">Nitrolancea hollandica Lb</name>
    <dbReference type="NCBI Taxonomy" id="1129897"/>
    <lineage>
        <taxon>Bacteria</taxon>
        <taxon>Pseudomonadati</taxon>
        <taxon>Thermomicrobiota</taxon>
        <taxon>Thermomicrobia</taxon>
        <taxon>Sphaerobacterales</taxon>
        <taxon>Sphaerobacterineae</taxon>
        <taxon>Sphaerobacteraceae</taxon>
        <taxon>Nitrolancea</taxon>
    </lineage>
</organism>
<keyword evidence="9" id="KW-1185">Reference proteome</keyword>
<gene>
    <name evidence="8" type="ORF">NITHO_5570004</name>
</gene>
<comment type="caution">
    <text evidence="8">The sequence shown here is derived from an EMBL/GenBank/DDBJ whole genome shotgun (WGS) entry which is preliminary data.</text>
</comment>
<sequence>MSMGDGTTVEVRRPKRAVLVATQVIEQSLDLDFDLMVTDMAPVDFLLQRSGRLHRHERPRHLGLQKPELWICEPRIDERGIPEFGRSNEAVYDRHVLLRSWLALQGRTTIRIPDDIGELIEAVYDDRDCPPDLDASLQTAWDETRDAYLDERAEEEDEAKKRWLERPGFKGSSVAELMRDPREEDAPDFHREHQALTRLIEPSVSIICLYGTEKHAAYDRAGRQAVPPGKVPTIRDAKRLLMRSVNLSDRRIRDALIKQEVPAAWQRSALLRNYRRVFLDERDRAVIGGYQLRLDDELGLVIEKRR</sequence>
<dbReference type="GO" id="GO:0005524">
    <property type="term" value="F:ATP binding"/>
    <property type="evidence" value="ECO:0007669"/>
    <property type="project" value="UniProtKB-KW"/>
</dbReference>
<dbReference type="EMBL" id="CAGS01000509">
    <property type="protein sequence ID" value="CCF85746.1"/>
    <property type="molecule type" value="Genomic_DNA"/>
</dbReference>
<proteinExistence type="predicted"/>
<evidence type="ECO:0000256" key="3">
    <source>
        <dbReference type="ARBA" id="ARBA00022806"/>
    </source>
</evidence>
<dbReference type="InterPro" id="IPR054712">
    <property type="entry name" value="Cas3-like_dom"/>
</dbReference>
<dbReference type="AlphaFoldDB" id="I4EM33"/>
<reference evidence="8 9" key="1">
    <citation type="journal article" date="2012" name="ISME J.">
        <title>Nitrification expanded: discovery, physiology and genomics of a nitrite-oxidizing bacterium from the phylum Chloroflexi.</title>
        <authorList>
            <person name="Sorokin D.Y."/>
            <person name="Lucker S."/>
            <person name="Vejmelkova D."/>
            <person name="Kostrikina N.A."/>
            <person name="Kleerebezem R."/>
            <person name="Rijpstra W.I."/>
            <person name="Damste J.S."/>
            <person name="Le Paslier D."/>
            <person name="Muyzer G."/>
            <person name="Wagner M."/>
            <person name="van Loosdrecht M.C."/>
            <person name="Daims H."/>
        </authorList>
    </citation>
    <scope>NUCLEOTIDE SEQUENCE [LARGE SCALE GENOMIC DNA]</scope>
    <source>
        <strain evidence="9">none</strain>
    </source>
</reference>
<evidence type="ECO:0000259" key="7">
    <source>
        <dbReference type="Pfam" id="PF22590"/>
    </source>
</evidence>
<dbReference type="Pfam" id="PF22590">
    <property type="entry name" value="Cas3-like_C_2"/>
    <property type="match status" value="1"/>
</dbReference>
<evidence type="ECO:0000256" key="2">
    <source>
        <dbReference type="ARBA" id="ARBA00022801"/>
    </source>
</evidence>
<feature type="domain" description="CRISPR-associated nuclease/helicase Cas3" evidence="7">
    <location>
        <begin position="12"/>
        <end position="58"/>
    </location>
</feature>
<protein>
    <submittedName>
        <fullName evidence="8">CRISPR-associated helicase Cas3</fullName>
    </submittedName>
</protein>
<evidence type="ECO:0000313" key="9">
    <source>
        <dbReference type="Proteomes" id="UP000004221"/>
    </source>
</evidence>
<evidence type="ECO:0000313" key="8">
    <source>
        <dbReference type="EMBL" id="CCF85746.1"/>
    </source>
</evidence>
<dbReference type="SUPFAM" id="SSF52540">
    <property type="entry name" value="P-loop containing nucleoside triphosphate hydrolases"/>
    <property type="match status" value="1"/>
</dbReference>
<evidence type="ECO:0000256" key="1">
    <source>
        <dbReference type="ARBA" id="ARBA00022741"/>
    </source>
</evidence>
<dbReference type="InterPro" id="IPR027417">
    <property type="entry name" value="P-loop_NTPase"/>
</dbReference>
<accession>I4EM33</accession>
<feature type="domain" description="Cas3 C-terminal" evidence="6">
    <location>
        <begin position="198"/>
        <end position="300"/>
    </location>
</feature>
<keyword evidence="3" id="KW-0347">Helicase</keyword>
<keyword evidence="5" id="KW-0051">Antiviral defense</keyword>
<keyword evidence="2" id="KW-0378">Hydrolase</keyword>
<evidence type="ECO:0000256" key="4">
    <source>
        <dbReference type="ARBA" id="ARBA00022840"/>
    </source>
</evidence>
<evidence type="ECO:0000259" key="6">
    <source>
        <dbReference type="Pfam" id="PF18395"/>
    </source>
</evidence>